<evidence type="ECO:0000313" key="3">
    <source>
        <dbReference type="Proteomes" id="UP001432209"/>
    </source>
</evidence>
<sequence>MFRRPPLPPPPPPALPQAWPDHESMLAERALAMGELRRRSLTAGGLLLLWSLGLVAGFGWVLISLGLGNFEDRNADYITGFVELILGVIVLLPTVIGTGFAVAGDLALRRRIDAWAELGPDPENDQRLRAGARATVWLGLSLALCVTGFGLALTGGGQSDSAGVGEVAYLVGIGVIALVVGVLGAVRAVGHQRWSRHVLSPVPARGRGGAHR</sequence>
<name>A0ABZ2A2I9_STRNV</name>
<keyword evidence="3" id="KW-1185">Reference proteome</keyword>
<evidence type="ECO:0008006" key="4">
    <source>
        <dbReference type="Google" id="ProtNLM"/>
    </source>
</evidence>
<evidence type="ECO:0000256" key="1">
    <source>
        <dbReference type="SAM" id="Phobius"/>
    </source>
</evidence>
<protein>
    <recommendedName>
        <fullName evidence="4">ABC transporter permease</fullName>
    </recommendedName>
</protein>
<keyword evidence="1" id="KW-0812">Transmembrane</keyword>
<gene>
    <name evidence="2" type="ORF">OG442_15965</name>
</gene>
<reference evidence="2" key="1">
    <citation type="submission" date="2022-10" db="EMBL/GenBank/DDBJ databases">
        <title>The complete genomes of actinobacterial strains from the NBC collection.</title>
        <authorList>
            <person name="Joergensen T.S."/>
            <person name="Alvarez Arevalo M."/>
            <person name="Sterndorff E.B."/>
            <person name="Faurdal D."/>
            <person name="Vuksanovic O."/>
            <person name="Mourched A.-S."/>
            <person name="Charusanti P."/>
            <person name="Shaw S."/>
            <person name="Blin K."/>
            <person name="Weber T."/>
        </authorList>
    </citation>
    <scope>NUCLEOTIDE SEQUENCE</scope>
    <source>
        <strain evidence="2">NBC_01432</strain>
    </source>
</reference>
<keyword evidence="1" id="KW-1133">Transmembrane helix</keyword>
<dbReference type="RefSeq" id="WP_329076568.1">
    <property type="nucleotide sequence ID" value="NZ_CP109495.1"/>
</dbReference>
<keyword evidence="1" id="KW-0472">Membrane</keyword>
<feature type="transmembrane region" description="Helical" evidence="1">
    <location>
        <begin position="77"/>
        <end position="103"/>
    </location>
</feature>
<dbReference type="EMBL" id="CP109495">
    <property type="protein sequence ID" value="WUX52918.1"/>
    <property type="molecule type" value="Genomic_DNA"/>
</dbReference>
<organism evidence="2 3">
    <name type="scientific">Streptomyces niveus</name>
    <name type="common">Streptomyces spheroides</name>
    <dbReference type="NCBI Taxonomy" id="193462"/>
    <lineage>
        <taxon>Bacteria</taxon>
        <taxon>Bacillati</taxon>
        <taxon>Actinomycetota</taxon>
        <taxon>Actinomycetes</taxon>
        <taxon>Kitasatosporales</taxon>
        <taxon>Streptomycetaceae</taxon>
        <taxon>Streptomyces</taxon>
    </lineage>
</organism>
<feature type="transmembrane region" description="Helical" evidence="1">
    <location>
        <begin position="136"/>
        <end position="155"/>
    </location>
</feature>
<evidence type="ECO:0000313" key="2">
    <source>
        <dbReference type="EMBL" id="WUX52918.1"/>
    </source>
</evidence>
<feature type="transmembrane region" description="Helical" evidence="1">
    <location>
        <begin position="41"/>
        <end position="65"/>
    </location>
</feature>
<proteinExistence type="predicted"/>
<feature type="transmembrane region" description="Helical" evidence="1">
    <location>
        <begin position="167"/>
        <end position="186"/>
    </location>
</feature>
<dbReference type="Proteomes" id="UP001432209">
    <property type="component" value="Chromosome"/>
</dbReference>
<accession>A0ABZ2A2I9</accession>